<organism evidence="2 3">
    <name type="scientific">Tepidiforma flava</name>
    <dbReference type="NCBI Taxonomy" id="3004094"/>
    <lineage>
        <taxon>Bacteria</taxon>
        <taxon>Bacillati</taxon>
        <taxon>Chloroflexota</taxon>
        <taxon>Tepidiformia</taxon>
        <taxon>Tepidiformales</taxon>
        <taxon>Tepidiformaceae</taxon>
        <taxon>Tepidiforma</taxon>
    </lineage>
</organism>
<keyword evidence="3" id="KW-1185">Reference proteome</keyword>
<dbReference type="Proteomes" id="UP001212803">
    <property type="component" value="Chromosome"/>
</dbReference>
<proteinExistence type="predicted"/>
<feature type="compositionally biased region" description="Low complexity" evidence="1">
    <location>
        <begin position="153"/>
        <end position="170"/>
    </location>
</feature>
<reference evidence="2 3" key="1">
    <citation type="journal article" date="2023" name="ISME J.">
        <title>Thermophilic Dehalococcoidia with unusual traits shed light on an unexpected past.</title>
        <authorList>
            <person name="Palmer M."/>
            <person name="Covington J.K."/>
            <person name="Zhou E.M."/>
            <person name="Thomas S.C."/>
            <person name="Habib N."/>
            <person name="Seymour C.O."/>
            <person name="Lai D."/>
            <person name="Johnston J."/>
            <person name="Hashimi A."/>
            <person name="Jiao J.Y."/>
            <person name="Muok A.R."/>
            <person name="Liu L."/>
            <person name="Xian W.D."/>
            <person name="Zhi X.Y."/>
            <person name="Li M.M."/>
            <person name="Silva L.P."/>
            <person name="Bowen B.P."/>
            <person name="Louie K."/>
            <person name="Briegel A."/>
            <person name="Pett-Ridge J."/>
            <person name="Weber P.K."/>
            <person name="Tocheva E.I."/>
            <person name="Woyke T."/>
            <person name="Northen T.R."/>
            <person name="Mayali X."/>
            <person name="Li W.J."/>
            <person name="Hedlund B.P."/>
        </authorList>
    </citation>
    <scope>NUCLEOTIDE SEQUENCE [LARGE SCALE GENOMIC DNA]</scope>
    <source>
        <strain evidence="2 3">YIM 72310</strain>
    </source>
</reference>
<dbReference type="EMBL" id="CP115149">
    <property type="protein sequence ID" value="WBL34988.1"/>
    <property type="molecule type" value="Genomic_DNA"/>
</dbReference>
<protein>
    <submittedName>
        <fullName evidence="2">Uncharacterized protein</fullName>
    </submittedName>
</protein>
<sequence length="170" mass="17662">MATSQVRRFRAAGSLMRRARALRLRGRGLDDLDDADAEVFIDDDDFAAGDEAVVDEDVDGFAGDAVEFDDGAGAEAEDFGDGEAGPAEFDGDVHFEAGEEFDAGGVLGRAGVGQRGEARALGGDRRLLFRRGRGAAGGGRLRTSGCCGTAMGSSMRWSSTSRSSAASRSS</sequence>
<evidence type="ECO:0000313" key="3">
    <source>
        <dbReference type="Proteomes" id="UP001212803"/>
    </source>
</evidence>
<evidence type="ECO:0000313" key="2">
    <source>
        <dbReference type="EMBL" id="WBL34988.1"/>
    </source>
</evidence>
<accession>A0ABY7M2V9</accession>
<gene>
    <name evidence="2" type="ORF">O0235_09310</name>
</gene>
<name>A0ABY7M2V9_9CHLR</name>
<feature type="region of interest" description="Disordered" evidence="1">
    <location>
        <begin position="135"/>
        <end position="170"/>
    </location>
</feature>
<evidence type="ECO:0000256" key="1">
    <source>
        <dbReference type="SAM" id="MobiDB-lite"/>
    </source>
</evidence>